<evidence type="ECO:0000313" key="2">
    <source>
        <dbReference type="Proteomes" id="UP001164929"/>
    </source>
</evidence>
<organism evidence="1 2">
    <name type="scientific">Populus alba x Populus x berolinensis</name>
    <dbReference type="NCBI Taxonomy" id="444605"/>
    <lineage>
        <taxon>Eukaryota</taxon>
        <taxon>Viridiplantae</taxon>
        <taxon>Streptophyta</taxon>
        <taxon>Embryophyta</taxon>
        <taxon>Tracheophyta</taxon>
        <taxon>Spermatophyta</taxon>
        <taxon>Magnoliopsida</taxon>
        <taxon>eudicotyledons</taxon>
        <taxon>Gunneridae</taxon>
        <taxon>Pentapetalae</taxon>
        <taxon>rosids</taxon>
        <taxon>fabids</taxon>
        <taxon>Malpighiales</taxon>
        <taxon>Salicaceae</taxon>
        <taxon>Saliceae</taxon>
        <taxon>Populus</taxon>
    </lineage>
</organism>
<reference evidence="1 2" key="1">
    <citation type="journal article" date="2023" name="Mol. Ecol. Resour.">
        <title>Chromosome-level genome assembly of a triploid poplar Populus alba 'Berolinensis'.</title>
        <authorList>
            <person name="Chen S."/>
            <person name="Yu Y."/>
            <person name="Wang X."/>
            <person name="Wang S."/>
            <person name="Zhang T."/>
            <person name="Zhou Y."/>
            <person name="He R."/>
            <person name="Meng N."/>
            <person name="Wang Y."/>
            <person name="Liu W."/>
            <person name="Liu Z."/>
            <person name="Liu J."/>
            <person name="Guo Q."/>
            <person name="Huang H."/>
            <person name="Sederoff R.R."/>
            <person name="Wang G."/>
            <person name="Qu G."/>
            <person name="Chen S."/>
        </authorList>
    </citation>
    <scope>NUCLEOTIDE SEQUENCE [LARGE SCALE GENOMIC DNA]</scope>
    <source>
        <strain evidence="1">SC-2020</strain>
    </source>
</reference>
<accession>A0AAD6LKU7</accession>
<evidence type="ECO:0000313" key="1">
    <source>
        <dbReference type="EMBL" id="KAJ6969012.1"/>
    </source>
</evidence>
<dbReference type="AlphaFoldDB" id="A0AAD6LKU7"/>
<keyword evidence="2" id="KW-1185">Reference proteome</keyword>
<gene>
    <name evidence="1" type="ORF">NC653_036855</name>
</gene>
<sequence length="39" mass="4792">MHPFLRICDITGFEFKFGHYKLLVEKKQLKARFVWLHLT</sequence>
<name>A0AAD6LKU7_9ROSI</name>
<protein>
    <submittedName>
        <fullName evidence="1">Uncharacterized protein</fullName>
    </submittedName>
</protein>
<dbReference type="Proteomes" id="UP001164929">
    <property type="component" value="Chromosome 16"/>
</dbReference>
<dbReference type="EMBL" id="JAQIZT010000016">
    <property type="protein sequence ID" value="KAJ6969012.1"/>
    <property type="molecule type" value="Genomic_DNA"/>
</dbReference>
<proteinExistence type="predicted"/>
<comment type="caution">
    <text evidence="1">The sequence shown here is derived from an EMBL/GenBank/DDBJ whole genome shotgun (WGS) entry which is preliminary data.</text>
</comment>